<gene>
    <name evidence="3" type="ORF">GCM10011430_10500</name>
</gene>
<protein>
    <submittedName>
        <fullName evidence="3">Membrane protein</fullName>
    </submittedName>
</protein>
<dbReference type="EMBL" id="BMDP01000001">
    <property type="protein sequence ID" value="GGI53876.1"/>
    <property type="molecule type" value="Genomic_DNA"/>
</dbReference>
<organism evidence="3 4">
    <name type="scientific">Oxalicibacterium solurbis</name>
    <dbReference type="NCBI Taxonomy" id="69280"/>
    <lineage>
        <taxon>Bacteria</taxon>
        <taxon>Pseudomonadati</taxon>
        <taxon>Pseudomonadota</taxon>
        <taxon>Betaproteobacteria</taxon>
        <taxon>Burkholderiales</taxon>
        <taxon>Oxalobacteraceae</taxon>
        <taxon>Oxalicibacterium</taxon>
    </lineage>
</organism>
<evidence type="ECO:0000256" key="1">
    <source>
        <dbReference type="SAM" id="Phobius"/>
    </source>
</evidence>
<name>A0A8J3AXC4_9BURK</name>
<keyword evidence="1" id="KW-0812">Transmembrane</keyword>
<comment type="caution">
    <text evidence="3">The sequence shown here is derived from an EMBL/GenBank/DDBJ whole genome shotgun (WGS) entry which is preliminary data.</text>
</comment>
<dbReference type="GO" id="GO:0016020">
    <property type="term" value="C:membrane"/>
    <property type="evidence" value="ECO:0007669"/>
    <property type="project" value="InterPro"/>
</dbReference>
<feature type="transmembrane region" description="Helical" evidence="1">
    <location>
        <begin position="6"/>
        <end position="26"/>
    </location>
</feature>
<dbReference type="Pfam" id="PF05425">
    <property type="entry name" value="CopD"/>
    <property type="match status" value="1"/>
</dbReference>
<accession>A0A8J3AXC4</accession>
<feature type="domain" description="Copper resistance protein D" evidence="2">
    <location>
        <begin position="45"/>
        <end position="141"/>
    </location>
</feature>
<evidence type="ECO:0000259" key="2">
    <source>
        <dbReference type="Pfam" id="PF05425"/>
    </source>
</evidence>
<dbReference type="RefSeq" id="WP_188419887.1">
    <property type="nucleotide sequence ID" value="NZ_BMDP01000001.1"/>
</dbReference>
<reference evidence="3" key="2">
    <citation type="submission" date="2020-09" db="EMBL/GenBank/DDBJ databases">
        <authorList>
            <person name="Sun Q."/>
            <person name="Sedlacek I."/>
        </authorList>
    </citation>
    <scope>NUCLEOTIDE SEQUENCE</scope>
    <source>
        <strain evidence="3">CCM 7664</strain>
    </source>
</reference>
<keyword evidence="1" id="KW-1133">Transmembrane helix</keyword>
<feature type="transmembrane region" description="Helical" evidence="1">
    <location>
        <begin position="79"/>
        <end position="98"/>
    </location>
</feature>
<evidence type="ECO:0000313" key="4">
    <source>
        <dbReference type="Proteomes" id="UP000627205"/>
    </source>
</evidence>
<feature type="transmembrane region" description="Helical" evidence="1">
    <location>
        <begin position="38"/>
        <end position="67"/>
    </location>
</feature>
<dbReference type="AlphaFoldDB" id="A0A8J3AXC4"/>
<proteinExistence type="predicted"/>
<dbReference type="InterPro" id="IPR008457">
    <property type="entry name" value="Cu-R_CopD_dom"/>
</dbReference>
<keyword evidence="4" id="KW-1185">Reference proteome</keyword>
<keyword evidence="1" id="KW-0472">Membrane</keyword>
<reference evidence="3" key="1">
    <citation type="journal article" date="2014" name="Int. J. Syst. Evol. Microbiol.">
        <title>Complete genome sequence of Corynebacterium casei LMG S-19264T (=DSM 44701T), isolated from a smear-ripened cheese.</title>
        <authorList>
            <consortium name="US DOE Joint Genome Institute (JGI-PGF)"/>
            <person name="Walter F."/>
            <person name="Albersmeier A."/>
            <person name="Kalinowski J."/>
            <person name="Ruckert C."/>
        </authorList>
    </citation>
    <scope>NUCLEOTIDE SEQUENCE</scope>
    <source>
        <strain evidence="3">CCM 7664</strain>
    </source>
</reference>
<evidence type="ECO:0000313" key="3">
    <source>
        <dbReference type="EMBL" id="GGI53876.1"/>
    </source>
</evidence>
<sequence length="148" mass="16266">MFFAKFLHILGFTIWIGGMFFAHNALRPTVAVTLEPPLRLTLLAGVFTRFFFWVWIAIALILGSGLAMMAQMGKPPVPVTLMAVIGIVMMLIFGHIFFAPYRRLKRHVAAQEWQAAGVAMASIRKLVAVNLVLGLITILIGGLGPLAY</sequence>
<dbReference type="Proteomes" id="UP000627205">
    <property type="component" value="Unassembled WGS sequence"/>
</dbReference>
<feature type="transmembrane region" description="Helical" evidence="1">
    <location>
        <begin position="126"/>
        <end position="147"/>
    </location>
</feature>